<dbReference type="InterPro" id="IPR046164">
    <property type="entry name" value="DUF6166"/>
</dbReference>
<name>X1TGA6_9ZZZZ</name>
<organism evidence="1">
    <name type="scientific">marine sediment metagenome</name>
    <dbReference type="NCBI Taxonomy" id="412755"/>
    <lineage>
        <taxon>unclassified sequences</taxon>
        <taxon>metagenomes</taxon>
        <taxon>ecological metagenomes</taxon>
    </lineage>
</organism>
<dbReference type="AlphaFoldDB" id="X1TGA6"/>
<accession>X1TGA6</accession>
<proteinExistence type="predicted"/>
<sequence>MKIYTGKKPNLGPGDIFIIEDGNKKILDPAPSQKLYNHSPDGFNWGYSGSGPAQAALGILLDCVGRKLALLFYQHFKFEIVAGWGDEFSISEKEIKDFVNALNKDYD</sequence>
<gene>
    <name evidence="1" type="ORF">S12H4_18794</name>
</gene>
<evidence type="ECO:0000313" key="1">
    <source>
        <dbReference type="EMBL" id="GAI79049.1"/>
    </source>
</evidence>
<dbReference type="EMBL" id="BARW01009324">
    <property type="protein sequence ID" value="GAI79049.1"/>
    <property type="molecule type" value="Genomic_DNA"/>
</dbReference>
<comment type="caution">
    <text evidence="1">The sequence shown here is derived from an EMBL/GenBank/DDBJ whole genome shotgun (WGS) entry which is preliminary data.</text>
</comment>
<reference evidence="1" key="1">
    <citation type="journal article" date="2014" name="Front. Microbiol.">
        <title>High frequency of phylogenetically diverse reductive dehalogenase-homologous genes in deep subseafloor sedimentary metagenomes.</title>
        <authorList>
            <person name="Kawai M."/>
            <person name="Futagami T."/>
            <person name="Toyoda A."/>
            <person name="Takaki Y."/>
            <person name="Nishi S."/>
            <person name="Hori S."/>
            <person name="Arai W."/>
            <person name="Tsubouchi T."/>
            <person name="Morono Y."/>
            <person name="Uchiyama I."/>
            <person name="Ito T."/>
            <person name="Fujiyama A."/>
            <person name="Inagaki F."/>
            <person name="Takami H."/>
        </authorList>
    </citation>
    <scope>NUCLEOTIDE SEQUENCE</scope>
    <source>
        <strain evidence="1">Expedition CK06-06</strain>
    </source>
</reference>
<dbReference type="Pfam" id="PF19663">
    <property type="entry name" value="DUF6166"/>
    <property type="match status" value="1"/>
</dbReference>
<protein>
    <submittedName>
        <fullName evidence="1">Uncharacterized protein</fullName>
    </submittedName>
</protein>